<organism evidence="8 9">
    <name type="scientific">Bombilactobacillus folatiphilus</name>
    <dbReference type="NCBI Taxonomy" id="2923362"/>
    <lineage>
        <taxon>Bacteria</taxon>
        <taxon>Bacillati</taxon>
        <taxon>Bacillota</taxon>
        <taxon>Bacilli</taxon>
        <taxon>Lactobacillales</taxon>
        <taxon>Lactobacillaceae</taxon>
        <taxon>Bombilactobacillus</taxon>
    </lineage>
</organism>
<dbReference type="InterPro" id="IPR004556">
    <property type="entry name" value="HemK-like"/>
</dbReference>
<gene>
    <name evidence="8" type="primary">prmC</name>
    <name evidence="8" type="ORF">MOO45_03210</name>
</gene>
<dbReference type="InterPro" id="IPR029063">
    <property type="entry name" value="SAM-dependent_MTases_sf"/>
</dbReference>
<dbReference type="Gene3D" id="3.40.50.150">
    <property type="entry name" value="Vaccinia Virus protein VP39"/>
    <property type="match status" value="1"/>
</dbReference>
<feature type="domain" description="Methyltransferase small" evidence="6">
    <location>
        <begin position="86"/>
        <end position="178"/>
    </location>
</feature>
<dbReference type="NCBIfam" id="TIGR03534">
    <property type="entry name" value="RF_mod_PrmC"/>
    <property type="match status" value="1"/>
</dbReference>
<dbReference type="NCBIfam" id="TIGR00536">
    <property type="entry name" value="hemK_fam"/>
    <property type="match status" value="1"/>
</dbReference>
<dbReference type="InterPro" id="IPR007848">
    <property type="entry name" value="Small_mtfrase_dom"/>
</dbReference>
<dbReference type="RefSeq" id="WP_249514946.1">
    <property type="nucleotide sequence ID" value="NZ_CP093366.1"/>
</dbReference>
<evidence type="ECO:0000256" key="2">
    <source>
        <dbReference type="ARBA" id="ARBA00022603"/>
    </source>
</evidence>
<evidence type="ECO:0000256" key="4">
    <source>
        <dbReference type="ARBA" id="ARBA00022691"/>
    </source>
</evidence>
<evidence type="ECO:0000256" key="5">
    <source>
        <dbReference type="ARBA" id="ARBA00048391"/>
    </source>
</evidence>
<keyword evidence="2 8" id="KW-0489">Methyltransferase</keyword>
<dbReference type="SUPFAM" id="SSF53335">
    <property type="entry name" value="S-adenosyl-L-methionine-dependent methyltransferases"/>
    <property type="match status" value="1"/>
</dbReference>
<evidence type="ECO:0000313" key="9">
    <source>
        <dbReference type="Proteomes" id="UP000831495"/>
    </source>
</evidence>
<dbReference type="InterPro" id="IPR019874">
    <property type="entry name" value="RF_methyltr_PrmC"/>
</dbReference>
<dbReference type="Gene3D" id="1.10.8.10">
    <property type="entry name" value="DNA helicase RuvA subunit, C-terminal domain"/>
    <property type="match status" value="1"/>
</dbReference>
<dbReference type="EMBL" id="CP093366">
    <property type="protein sequence ID" value="UQS82668.1"/>
    <property type="molecule type" value="Genomic_DNA"/>
</dbReference>
<accession>A0ABY4PA92</accession>
<reference evidence="8" key="1">
    <citation type="journal article" date="2022" name="Int. J. Syst. Evol. Microbiol.">
        <title>Apilactobacillus apisilvae sp. nov., Nicolia spurrieriana gen. nov. sp. nov., Bombilactobacillus folatiphilus sp. nov. and Bombilactobacillus thymidiniphilus sp. nov., four new lactic acid bacterial isolates from stingless bees Tetragonula carbonaria and Austroplebeia australis.</title>
        <authorList>
            <person name="Oliphant S.A."/>
            <person name="Watson-Haigh N.S."/>
            <person name="Sumby K.M."/>
            <person name="Gardner J."/>
            <person name="Groom S."/>
            <person name="Jiranek V."/>
        </authorList>
    </citation>
    <scope>NUCLEOTIDE SEQUENCE</scope>
    <source>
        <strain evidence="8">SG4_D2</strain>
    </source>
</reference>
<evidence type="ECO:0000259" key="7">
    <source>
        <dbReference type="Pfam" id="PF17827"/>
    </source>
</evidence>
<dbReference type="InterPro" id="IPR040758">
    <property type="entry name" value="PrmC_N"/>
</dbReference>
<dbReference type="Pfam" id="PF05175">
    <property type="entry name" value="MTS"/>
    <property type="match status" value="1"/>
</dbReference>
<comment type="catalytic activity">
    <reaction evidence="5">
        <text>L-glutaminyl-[peptide chain release factor] + S-adenosyl-L-methionine = N(5)-methyl-L-glutaminyl-[peptide chain release factor] + S-adenosyl-L-homocysteine + H(+)</text>
        <dbReference type="Rhea" id="RHEA:42896"/>
        <dbReference type="Rhea" id="RHEA-COMP:10271"/>
        <dbReference type="Rhea" id="RHEA-COMP:10272"/>
        <dbReference type="ChEBI" id="CHEBI:15378"/>
        <dbReference type="ChEBI" id="CHEBI:30011"/>
        <dbReference type="ChEBI" id="CHEBI:57856"/>
        <dbReference type="ChEBI" id="CHEBI:59789"/>
        <dbReference type="ChEBI" id="CHEBI:61891"/>
        <dbReference type="EC" id="2.1.1.297"/>
    </reaction>
</comment>
<dbReference type="EC" id="2.1.1.297" evidence="1"/>
<dbReference type="InterPro" id="IPR050320">
    <property type="entry name" value="N5-glutamine_MTase"/>
</dbReference>
<dbReference type="CDD" id="cd02440">
    <property type="entry name" value="AdoMet_MTases"/>
    <property type="match status" value="1"/>
</dbReference>
<dbReference type="InterPro" id="IPR002052">
    <property type="entry name" value="DNA_methylase_N6_adenine_CS"/>
</dbReference>
<feature type="domain" description="Release factor glutamine methyltransferase N-terminal" evidence="7">
    <location>
        <begin position="9"/>
        <end position="61"/>
    </location>
</feature>
<dbReference type="Pfam" id="PF17827">
    <property type="entry name" value="PrmC_N"/>
    <property type="match status" value="1"/>
</dbReference>
<keyword evidence="3 8" id="KW-0808">Transferase</keyword>
<dbReference type="PROSITE" id="PS00092">
    <property type="entry name" value="N6_MTASE"/>
    <property type="match status" value="1"/>
</dbReference>
<keyword evidence="4" id="KW-0949">S-adenosyl-L-methionine</keyword>
<protein>
    <recommendedName>
        <fullName evidence="1">peptide chain release factor N(5)-glutamine methyltransferase</fullName>
        <ecNumber evidence="1">2.1.1.297</ecNumber>
    </recommendedName>
</protein>
<evidence type="ECO:0000259" key="6">
    <source>
        <dbReference type="Pfam" id="PF05175"/>
    </source>
</evidence>
<evidence type="ECO:0000313" key="8">
    <source>
        <dbReference type="EMBL" id="UQS82668.1"/>
    </source>
</evidence>
<proteinExistence type="predicted"/>
<dbReference type="PANTHER" id="PTHR18895">
    <property type="entry name" value="HEMK METHYLTRANSFERASE"/>
    <property type="match status" value="1"/>
</dbReference>
<sequence length="265" mass="30196">MLQDLKQGAEVAQYLLLELTHWTPTQLQFHAQDQLTAQLWSQYQMVVQTAQTGRPPQYILGEAWFYGRQFHVNKDTLIPRQDSEAMIAQILQDQSTGSLLELGTGSGALALTLALEGHYQTVTVTDISDGALAVAAQNAQKCQVSLNLLLGDLFAPVKDQQFDTIVFNPPYISRVETSYMDQSVLDFEPHQALFAPEDGLQYYRLIFAEFQQYLTPNGRLYLEFGFQQQAKISKMFQEQVTGYQLDFYHDLAGQPRFLRIQSEKR</sequence>
<dbReference type="GO" id="GO:0032259">
    <property type="term" value="P:methylation"/>
    <property type="evidence" value="ECO:0007669"/>
    <property type="project" value="UniProtKB-KW"/>
</dbReference>
<dbReference type="PANTHER" id="PTHR18895:SF74">
    <property type="entry name" value="MTRF1L RELEASE FACTOR GLUTAMINE METHYLTRANSFERASE"/>
    <property type="match status" value="1"/>
</dbReference>
<dbReference type="GO" id="GO:0102559">
    <property type="term" value="F:peptide chain release factor N(5)-glutamine methyltransferase activity"/>
    <property type="evidence" value="ECO:0007669"/>
    <property type="project" value="UniProtKB-EC"/>
</dbReference>
<name>A0ABY4PA92_9LACO</name>
<evidence type="ECO:0000256" key="3">
    <source>
        <dbReference type="ARBA" id="ARBA00022679"/>
    </source>
</evidence>
<evidence type="ECO:0000256" key="1">
    <source>
        <dbReference type="ARBA" id="ARBA00012771"/>
    </source>
</evidence>
<keyword evidence="9" id="KW-1185">Reference proteome</keyword>
<dbReference type="Proteomes" id="UP000831495">
    <property type="component" value="Chromosome"/>
</dbReference>